<dbReference type="KEGG" id="psty:BFS30_03185"/>
<protein>
    <submittedName>
        <fullName evidence="1">Uncharacterized protein</fullName>
    </submittedName>
</protein>
<accession>A0A1D7QCG9</accession>
<dbReference type="RefSeq" id="WP_069377945.1">
    <property type="nucleotide sequence ID" value="NZ_CP017141.1"/>
</dbReference>
<keyword evidence="2" id="KW-1185">Reference proteome</keyword>
<dbReference type="Proteomes" id="UP000094313">
    <property type="component" value="Chromosome"/>
</dbReference>
<evidence type="ECO:0000313" key="1">
    <source>
        <dbReference type="EMBL" id="AOM76249.1"/>
    </source>
</evidence>
<gene>
    <name evidence="1" type="ORF">BFS30_03185</name>
</gene>
<dbReference type="AlphaFoldDB" id="A0A1D7QCG9"/>
<dbReference type="OrthoDB" id="7061130at2"/>
<evidence type="ECO:0000313" key="2">
    <source>
        <dbReference type="Proteomes" id="UP000094313"/>
    </source>
</evidence>
<sequence>MEIKLNGNIDLDGFTITSKTKITDLPKYFNNENVTRVQVLDEMKSVQFSATEIELNGNTVQLSLRFEEDVLVSIFITVKELDNQYKTADDFYSGSEKRHSQYKKWLKSHISFKLSDFAGGEIGSGEDKSGNVFIYLHNGNNK</sequence>
<reference evidence="1 2" key="1">
    <citation type="submission" date="2016-08" db="EMBL/GenBank/DDBJ databases">
        <authorList>
            <person name="Seilhamer J.J."/>
        </authorList>
    </citation>
    <scope>NUCLEOTIDE SEQUENCE [LARGE SCALE GENOMIC DNA]</scope>
    <source>
        <strain evidence="1 2">DX4</strain>
    </source>
</reference>
<dbReference type="EMBL" id="CP017141">
    <property type="protein sequence ID" value="AOM76249.1"/>
    <property type="molecule type" value="Genomic_DNA"/>
</dbReference>
<proteinExistence type="predicted"/>
<organism evidence="1 2">
    <name type="scientific">Pedobacter steynii</name>
    <dbReference type="NCBI Taxonomy" id="430522"/>
    <lineage>
        <taxon>Bacteria</taxon>
        <taxon>Pseudomonadati</taxon>
        <taxon>Bacteroidota</taxon>
        <taxon>Sphingobacteriia</taxon>
        <taxon>Sphingobacteriales</taxon>
        <taxon>Sphingobacteriaceae</taxon>
        <taxon>Pedobacter</taxon>
    </lineage>
</organism>
<name>A0A1D7QCG9_9SPHI</name>